<dbReference type="PANTHER" id="PTHR20765">
    <property type="entry name" value="SOLUTE CARRIER FAMILY 43 MEMBER 3-RELATED"/>
    <property type="match status" value="1"/>
</dbReference>
<keyword evidence="3" id="KW-1185">Reference proteome</keyword>
<proteinExistence type="predicted"/>
<evidence type="ECO:0000313" key="3">
    <source>
        <dbReference type="Proteomes" id="UP000594262"/>
    </source>
</evidence>
<feature type="transmembrane region" description="Helical" evidence="1">
    <location>
        <begin position="73"/>
        <end position="93"/>
    </location>
</feature>
<dbReference type="Proteomes" id="UP000594262">
    <property type="component" value="Unplaced"/>
</dbReference>
<evidence type="ECO:0000313" key="2">
    <source>
        <dbReference type="EnsemblMetazoa" id="CLYHEMP026413.1"/>
    </source>
</evidence>
<dbReference type="InterPro" id="IPR027197">
    <property type="entry name" value="SLC43A3"/>
</dbReference>
<dbReference type="RefSeq" id="XP_066925065.1">
    <property type="nucleotide sequence ID" value="XM_067068964.1"/>
</dbReference>
<name>A0A7M5XNF0_9CNID</name>
<keyword evidence="1" id="KW-0472">Membrane</keyword>
<accession>A0A7M5XNF0</accession>
<reference evidence="2" key="1">
    <citation type="submission" date="2021-01" db="UniProtKB">
        <authorList>
            <consortium name="EnsemblMetazoa"/>
        </authorList>
    </citation>
    <scope>IDENTIFICATION</scope>
</reference>
<dbReference type="AlphaFoldDB" id="A0A7M5XNF0"/>
<sequence>MSPEKAHLKRLKDCILPFTITGILAIILCIISLIPHLQLQIASFVLYMVMRGFLYSNHGAYMGSAFPASQFGTLYGFGIFIAGVVGTFQYALFEMKSNLLDGDPLVVNIILLVLVTIGNLHPLYLWYYCKRETKRLSC</sequence>
<dbReference type="PANTHER" id="PTHR20765:SF1">
    <property type="entry name" value="EQUILIBRATIVE NUCLEOBASE TRANSPORTER 1"/>
    <property type="match status" value="1"/>
</dbReference>
<dbReference type="EnsemblMetazoa" id="CLYHEMT026413.1">
    <property type="protein sequence ID" value="CLYHEMP026413.1"/>
    <property type="gene ID" value="CLYHEMG026413"/>
</dbReference>
<keyword evidence="1" id="KW-1133">Transmembrane helix</keyword>
<organism evidence="2 3">
    <name type="scientific">Clytia hemisphaerica</name>
    <dbReference type="NCBI Taxonomy" id="252671"/>
    <lineage>
        <taxon>Eukaryota</taxon>
        <taxon>Metazoa</taxon>
        <taxon>Cnidaria</taxon>
        <taxon>Hydrozoa</taxon>
        <taxon>Hydroidolina</taxon>
        <taxon>Leptothecata</taxon>
        <taxon>Obeliida</taxon>
        <taxon>Clytiidae</taxon>
        <taxon>Clytia</taxon>
    </lineage>
</organism>
<dbReference type="GeneID" id="136812465"/>
<feature type="transmembrane region" description="Helical" evidence="1">
    <location>
        <begin position="105"/>
        <end position="127"/>
    </location>
</feature>
<feature type="transmembrane region" description="Helical" evidence="1">
    <location>
        <begin position="15"/>
        <end position="35"/>
    </location>
</feature>
<evidence type="ECO:0000256" key="1">
    <source>
        <dbReference type="SAM" id="Phobius"/>
    </source>
</evidence>
<protein>
    <submittedName>
        <fullName evidence="2">Uncharacterized protein</fullName>
    </submittedName>
</protein>
<keyword evidence="1" id="KW-0812">Transmembrane</keyword>
<dbReference type="InterPro" id="IPR036259">
    <property type="entry name" value="MFS_trans_sf"/>
</dbReference>
<dbReference type="SUPFAM" id="SSF103473">
    <property type="entry name" value="MFS general substrate transporter"/>
    <property type="match status" value="1"/>
</dbReference>
<dbReference type="OrthoDB" id="8789817at2759"/>